<reference evidence="1" key="1">
    <citation type="submission" date="2007-08" db="EMBL/GenBank/DDBJ databases">
        <authorList>
            <person name="Gloeckner G."/>
            <person name="Nowack E."/>
            <person name="Melkonian M."/>
        </authorList>
    </citation>
    <scope>NUCLEOTIDE SEQUENCE</scope>
</reference>
<keyword evidence="1" id="KW-0934">Plastid</keyword>
<evidence type="ECO:0000313" key="1">
    <source>
        <dbReference type="EMBL" id="ACB43117.1"/>
    </source>
</evidence>
<name>B1X598_PAUCH</name>
<reference evidence="1" key="2">
    <citation type="journal article" date="2008" name="Curr. Biol.">
        <title>Chromatophore genome sequence of Paulinella sheds light on acquisition of photosynthesis by eukaryotes.</title>
        <authorList>
            <person name="Nowack E.C.M."/>
            <person name="Melkonian M."/>
            <person name="Gloeckner G."/>
        </authorList>
    </citation>
    <scope>NUCLEOTIDE SEQUENCE [LARGE SCALE GENOMIC DNA]</scope>
</reference>
<dbReference type="RefSeq" id="YP_002049327.1">
    <property type="nucleotide sequence ID" value="NC_011087.1"/>
</dbReference>
<gene>
    <name evidence="1" type="ordered locus">PCC_0701</name>
</gene>
<dbReference type="GeneID" id="6481816"/>
<dbReference type="AlphaFoldDB" id="B1X598"/>
<organism evidence="1">
    <name type="scientific">Paulinella chromatophora</name>
    <dbReference type="NCBI Taxonomy" id="39717"/>
    <lineage>
        <taxon>Eukaryota</taxon>
        <taxon>Sar</taxon>
        <taxon>Rhizaria</taxon>
        <taxon>Cercozoa</taxon>
        <taxon>Imbricatea</taxon>
        <taxon>Silicofilosea</taxon>
        <taxon>Euglyphida</taxon>
        <taxon>Paulinellidae</taxon>
        <taxon>Paulinella</taxon>
    </lineage>
</organism>
<geneLocation type="organellar chromatophore" evidence="1"/>
<sequence length="137" mass="15561">MNLIAKRVNYSISLIYTQTLMETGSVYPSGGGQHSFRIVGPCCQLFDRESLPWPCCRLAWHTKEPSWRRVGPRFVPDQGARRCPSYAVELLQPGARPTPTIITLFMRPLSVSLQEWWYSRQPSSIVPTNISPLIKIA</sequence>
<dbReference type="EMBL" id="CP000815">
    <property type="protein sequence ID" value="ACB43117.1"/>
    <property type="molecule type" value="Genomic_DNA"/>
</dbReference>
<accession>B1X598</accession>
<protein>
    <submittedName>
        <fullName evidence="1">Uncharacterized protein</fullName>
    </submittedName>
</protein>
<proteinExistence type="predicted"/>